<evidence type="ECO:0000313" key="3">
    <source>
        <dbReference type="Proteomes" id="UP000298030"/>
    </source>
</evidence>
<organism evidence="2 3">
    <name type="scientific">Coprinellus micaceus</name>
    <name type="common">Glistening ink-cap mushroom</name>
    <name type="synonym">Coprinus micaceus</name>
    <dbReference type="NCBI Taxonomy" id="71717"/>
    <lineage>
        <taxon>Eukaryota</taxon>
        <taxon>Fungi</taxon>
        <taxon>Dikarya</taxon>
        <taxon>Basidiomycota</taxon>
        <taxon>Agaricomycotina</taxon>
        <taxon>Agaricomycetes</taxon>
        <taxon>Agaricomycetidae</taxon>
        <taxon>Agaricales</taxon>
        <taxon>Agaricineae</taxon>
        <taxon>Psathyrellaceae</taxon>
        <taxon>Coprinellus</taxon>
    </lineage>
</organism>
<protein>
    <submittedName>
        <fullName evidence="2">Uncharacterized protein</fullName>
    </submittedName>
</protein>
<feature type="compositionally biased region" description="Acidic residues" evidence="1">
    <location>
        <begin position="231"/>
        <end position="245"/>
    </location>
</feature>
<dbReference type="Proteomes" id="UP000298030">
    <property type="component" value="Unassembled WGS sequence"/>
</dbReference>
<feature type="region of interest" description="Disordered" evidence="1">
    <location>
        <begin position="203"/>
        <end position="269"/>
    </location>
</feature>
<feature type="compositionally biased region" description="Low complexity" evidence="1">
    <location>
        <begin position="260"/>
        <end position="269"/>
    </location>
</feature>
<name>A0A4Y7TBE2_COPMI</name>
<reference evidence="2 3" key="1">
    <citation type="journal article" date="2019" name="Nat. Ecol. Evol.">
        <title>Megaphylogeny resolves global patterns of mushroom evolution.</title>
        <authorList>
            <person name="Varga T."/>
            <person name="Krizsan K."/>
            <person name="Foldi C."/>
            <person name="Dima B."/>
            <person name="Sanchez-Garcia M."/>
            <person name="Sanchez-Ramirez S."/>
            <person name="Szollosi G.J."/>
            <person name="Szarkandi J.G."/>
            <person name="Papp V."/>
            <person name="Albert L."/>
            <person name="Andreopoulos W."/>
            <person name="Angelini C."/>
            <person name="Antonin V."/>
            <person name="Barry K.W."/>
            <person name="Bougher N.L."/>
            <person name="Buchanan P."/>
            <person name="Buyck B."/>
            <person name="Bense V."/>
            <person name="Catcheside P."/>
            <person name="Chovatia M."/>
            <person name="Cooper J."/>
            <person name="Damon W."/>
            <person name="Desjardin D."/>
            <person name="Finy P."/>
            <person name="Geml J."/>
            <person name="Haridas S."/>
            <person name="Hughes K."/>
            <person name="Justo A."/>
            <person name="Karasinski D."/>
            <person name="Kautmanova I."/>
            <person name="Kiss B."/>
            <person name="Kocsube S."/>
            <person name="Kotiranta H."/>
            <person name="LaButti K.M."/>
            <person name="Lechner B.E."/>
            <person name="Liimatainen K."/>
            <person name="Lipzen A."/>
            <person name="Lukacs Z."/>
            <person name="Mihaltcheva S."/>
            <person name="Morgado L.N."/>
            <person name="Niskanen T."/>
            <person name="Noordeloos M.E."/>
            <person name="Ohm R.A."/>
            <person name="Ortiz-Santana B."/>
            <person name="Ovrebo C."/>
            <person name="Racz N."/>
            <person name="Riley R."/>
            <person name="Savchenko A."/>
            <person name="Shiryaev A."/>
            <person name="Soop K."/>
            <person name="Spirin V."/>
            <person name="Szebenyi C."/>
            <person name="Tomsovsky M."/>
            <person name="Tulloss R.E."/>
            <person name="Uehling J."/>
            <person name="Grigoriev I.V."/>
            <person name="Vagvolgyi C."/>
            <person name="Papp T."/>
            <person name="Martin F.M."/>
            <person name="Miettinen O."/>
            <person name="Hibbett D.S."/>
            <person name="Nagy L.G."/>
        </authorList>
    </citation>
    <scope>NUCLEOTIDE SEQUENCE [LARGE SCALE GENOMIC DNA]</scope>
    <source>
        <strain evidence="2 3">FP101781</strain>
    </source>
</reference>
<evidence type="ECO:0000256" key="1">
    <source>
        <dbReference type="SAM" id="MobiDB-lite"/>
    </source>
</evidence>
<accession>A0A4Y7TBE2</accession>
<evidence type="ECO:0000313" key="2">
    <source>
        <dbReference type="EMBL" id="TEB31493.1"/>
    </source>
</evidence>
<dbReference type="EMBL" id="QPFP01000018">
    <property type="protein sequence ID" value="TEB31493.1"/>
    <property type="molecule type" value="Genomic_DNA"/>
</dbReference>
<proteinExistence type="predicted"/>
<keyword evidence="3" id="KW-1185">Reference proteome</keyword>
<comment type="caution">
    <text evidence="2">The sequence shown here is derived from an EMBL/GenBank/DDBJ whole genome shotgun (WGS) entry which is preliminary data.</text>
</comment>
<dbReference type="AlphaFoldDB" id="A0A4Y7TBE2"/>
<gene>
    <name evidence="2" type="ORF">FA13DRAFT_1791298</name>
</gene>
<sequence>MFVQVETLGFLHSLFSKLQTAKGRGFSSIQELQLRGYSRYGTSLLRLKGAPENSSLVHLELGFQGPPLNTHELLRAVEKAFDFSSLSILEVDHESELSTEVWTSIFSPLKMLKSISLVATTPVNVFFDALDAANASGGFSGLANITLREINFKKQRPNICDALVSRPRSAPLITLSIEKARQFGEIRRREMIDNAPSVEVIWDGSDSSDDFSGGSGDENVDLSTGVLELDTSSEDSSTDISEEGSENLLVAGSAEDDGDLSTSGSSDDE</sequence>